<proteinExistence type="predicted"/>
<comment type="caution">
    <text evidence="2">The sequence shown here is derived from an EMBL/GenBank/DDBJ whole genome shotgun (WGS) entry which is preliminary data.</text>
</comment>
<dbReference type="AlphaFoldDB" id="A0A7J6BIG2"/>
<keyword evidence="1" id="KW-1133">Transmembrane helix</keyword>
<evidence type="ECO:0000313" key="3">
    <source>
        <dbReference type="Proteomes" id="UP000579812"/>
    </source>
</evidence>
<accession>A0A7J6BIG2</accession>
<sequence length="109" mass="11817">METGSVVFSRDFEWIVFNGSSTSSSIMLNSSMHSSLPEESYLVSERPRHALGTVGVVVIILITSCISLLTVLGNVLVLLSIKVNRNLEPSTTTSFLVLLVRTLSSVFSP</sequence>
<protein>
    <submittedName>
        <fullName evidence="2">Uncharacterized protein</fullName>
    </submittedName>
</protein>
<dbReference type="Proteomes" id="UP000579812">
    <property type="component" value="Unassembled WGS sequence"/>
</dbReference>
<gene>
    <name evidence="2" type="ORF">G5714_023977</name>
</gene>
<organism evidence="2 3">
    <name type="scientific">Onychostoma macrolepis</name>
    <dbReference type="NCBI Taxonomy" id="369639"/>
    <lineage>
        <taxon>Eukaryota</taxon>
        <taxon>Metazoa</taxon>
        <taxon>Chordata</taxon>
        <taxon>Craniata</taxon>
        <taxon>Vertebrata</taxon>
        <taxon>Euteleostomi</taxon>
        <taxon>Actinopterygii</taxon>
        <taxon>Neopterygii</taxon>
        <taxon>Teleostei</taxon>
        <taxon>Ostariophysi</taxon>
        <taxon>Cypriniformes</taxon>
        <taxon>Cyprinidae</taxon>
        <taxon>Acrossocheilinae</taxon>
        <taxon>Onychostoma</taxon>
    </lineage>
</organism>
<evidence type="ECO:0000256" key="1">
    <source>
        <dbReference type="SAM" id="Phobius"/>
    </source>
</evidence>
<reference evidence="2 3" key="1">
    <citation type="submission" date="2020-04" db="EMBL/GenBank/DDBJ databases">
        <title>Chromosome-level genome assembly of a cyprinid fish Onychostoma macrolepis by integration of Nanopore Sequencing, Bionano and Hi-C technology.</title>
        <authorList>
            <person name="Wang D."/>
        </authorList>
    </citation>
    <scope>NUCLEOTIDE SEQUENCE [LARGE SCALE GENOMIC DNA]</scope>
    <source>
        <strain evidence="2">SWU-2019</strain>
        <tissue evidence="2">Muscle</tissue>
    </source>
</reference>
<feature type="transmembrane region" description="Helical" evidence="1">
    <location>
        <begin position="50"/>
        <end position="79"/>
    </location>
</feature>
<keyword evidence="1" id="KW-0472">Membrane</keyword>
<keyword evidence="3" id="KW-1185">Reference proteome</keyword>
<name>A0A7J6BIG2_9TELE</name>
<dbReference type="EMBL" id="JAAMOB010000025">
    <property type="protein sequence ID" value="KAF4094899.1"/>
    <property type="molecule type" value="Genomic_DNA"/>
</dbReference>
<keyword evidence="1" id="KW-0812">Transmembrane</keyword>
<evidence type="ECO:0000313" key="2">
    <source>
        <dbReference type="EMBL" id="KAF4094899.1"/>
    </source>
</evidence>